<name>A0A2S9YIB0_9BACT</name>
<gene>
    <name evidence="2" type="ORF">ENSA7_50270</name>
</gene>
<dbReference type="AlphaFoldDB" id="A0A2S9YIB0"/>
<feature type="chain" id="PRO_5015702728" description="Outer membrane protein beta-barrel domain-containing protein" evidence="1">
    <location>
        <begin position="25"/>
        <end position="257"/>
    </location>
</feature>
<evidence type="ECO:0000313" key="2">
    <source>
        <dbReference type="EMBL" id="PRQ04854.1"/>
    </source>
</evidence>
<proteinExistence type="predicted"/>
<evidence type="ECO:0000256" key="1">
    <source>
        <dbReference type="SAM" id="SignalP"/>
    </source>
</evidence>
<organism evidence="2 3">
    <name type="scientific">Enhygromyxa salina</name>
    <dbReference type="NCBI Taxonomy" id="215803"/>
    <lineage>
        <taxon>Bacteria</taxon>
        <taxon>Pseudomonadati</taxon>
        <taxon>Myxococcota</taxon>
        <taxon>Polyangia</taxon>
        <taxon>Nannocystales</taxon>
        <taxon>Nannocystaceae</taxon>
        <taxon>Enhygromyxa</taxon>
    </lineage>
</organism>
<keyword evidence="1" id="KW-0732">Signal</keyword>
<sequence length="257" mass="27252">MVQRTAMLAPALVCSLLAPGLVAAAPPADVAAEPAPAPAPIEVTAFAAPADASPAEAPVAADVTTVAPPVEPAPETLEFLEDDIAEPDYYEEPYETYDPGPDKRTTLELQSGYFGLGIAPGMTLHHRGFHPNTRFELEFGGTLEHEFRDLALSFGVATQITPYYERKTPSYGADVTSTVVLGPVYLRTGLGAVGGIPRDHSLLNTAAAIGGVVGAGLTFHRAPQVRVGVDYDFRLTTRLEPIHTVFIALRLACCRSE</sequence>
<dbReference type="Proteomes" id="UP000238823">
    <property type="component" value="Unassembled WGS sequence"/>
</dbReference>
<comment type="caution">
    <text evidence="2">The sequence shown here is derived from an EMBL/GenBank/DDBJ whole genome shotgun (WGS) entry which is preliminary data.</text>
</comment>
<protein>
    <recommendedName>
        <fullName evidence="4">Outer membrane protein beta-barrel domain-containing protein</fullName>
    </recommendedName>
</protein>
<evidence type="ECO:0008006" key="4">
    <source>
        <dbReference type="Google" id="ProtNLM"/>
    </source>
</evidence>
<evidence type="ECO:0000313" key="3">
    <source>
        <dbReference type="Proteomes" id="UP000238823"/>
    </source>
</evidence>
<dbReference type="EMBL" id="PVNL01000101">
    <property type="protein sequence ID" value="PRQ04854.1"/>
    <property type="molecule type" value="Genomic_DNA"/>
</dbReference>
<accession>A0A2S9YIB0</accession>
<feature type="signal peptide" evidence="1">
    <location>
        <begin position="1"/>
        <end position="24"/>
    </location>
</feature>
<reference evidence="2 3" key="1">
    <citation type="submission" date="2018-03" db="EMBL/GenBank/DDBJ databases">
        <title>Draft Genome Sequences of the Obligatory Marine Myxobacteria Enhygromyxa salina SWB007.</title>
        <authorList>
            <person name="Poehlein A."/>
            <person name="Moghaddam J.A."/>
            <person name="Harms H."/>
            <person name="Alanjari M."/>
            <person name="Koenig G.M."/>
            <person name="Daniel R."/>
            <person name="Schaeberle T.F."/>
        </authorList>
    </citation>
    <scope>NUCLEOTIDE SEQUENCE [LARGE SCALE GENOMIC DNA]</scope>
    <source>
        <strain evidence="2 3">SWB007</strain>
    </source>
</reference>